<proteinExistence type="predicted"/>
<dbReference type="EMBL" id="CP136890">
    <property type="protein sequence ID" value="WOK95287.1"/>
    <property type="molecule type" value="Genomic_DNA"/>
</dbReference>
<dbReference type="PANTHER" id="PTHR31460:SF3">
    <property type="entry name" value="MESOCENTIN"/>
    <property type="match status" value="1"/>
</dbReference>
<dbReference type="PANTHER" id="PTHR31460">
    <property type="match status" value="1"/>
</dbReference>
<evidence type="ECO:0000313" key="2">
    <source>
        <dbReference type="Proteomes" id="UP001327560"/>
    </source>
</evidence>
<organism evidence="1 2">
    <name type="scientific">Canna indica</name>
    <name type="common">Indian-shot</name>
    <dbReference type="NCBI Taxonomy" id="4628"/>
    <lineage>
        <taxon>Eukaryota</taxon>
        <taxon>Viridiplantae</taxon>
        <taxon>Streptophyta</taxon>
        <taxon>Embryophyta</taxon>
        <taxon>Tracheophyta</taxon>
        <taxon>Spermatophyta</taxon>
        <taxon>Magnoliopsida</taxon>
        <taxon>Liliopsida</taxon>
        <taxon>Zingiberales</taxon>
        <taxon>Cannaceae</taxon>
        <taxon>Canna</taxon>
    </lineage>
</organism>
<dbReference type="GO" id="GO:0005783">
    <property type="term" value="C:endoplasmic reticulum"/>
    <property type="evidence" value="ECO:0007669"/>
    <property type="project" value="TreeGrafter"/>
</dbReference>
<dbReference type="Proteomes" id="UP001327560">
    <property type="component" value="Chromosome 1"/>
</dbReference>
<name>A0AAQ3Q430_9LILI</name>
<evidence type="ECO:0000313" key="1">
    <source>
        <dbReference type="EMBL" id="WOK95287.1"/>
    </source>
</evidence>
<sequence>MGTSGMPRLGCHPQHFIVGSRLPPVGVSYVSDTGFSEVIVADPLLPSTSSVAAFAVDDCRRRLLVALANPVTLAAYDLRSPCPHRRIFFSPLPDPSAAPTCVRVHKEVLIYIKRKKTMSILPYMFQKTH</sequence>
<gene>
    <name evidence="1" type="ORF">Cni_G03994</name>
</gene>
<reference evidence="1 2" key="1">
    <citation type="submission" date="2023-10" db="EMBL/GenBank/DDBJ databases">
        <title>Chromosome-scale genome assembly provides insights into flower coloration mechanisms of Canna indica.</title>
        <authorList>
            <person name="Li C."/>
        </authorList>
    </citation>
    <scope>NUCLEOTIDE SEQUENCE [LARGE SCALE GENOMIC DNA]</scope>
    <source>
        <tissue evidence="1">Flower</tissue>
    </source>
</reference>
<accession>A0AAQ3Q430</accession>
<protein>
    <submittedName>
        <fullName evidence="1">Uncharacterized protein</fullName>
    </submittedName>
</protein>
<dbReference type="AlphaFoldDB" id="A0AAQ3Q430"/>
<dbReference type="InterPro" id="IPR053224">
    <property type="entry name" value="Sensory_adhesion_molecule"/>
</dbReference>
<keyword evidence="2" id="KW-1185">Reference proteome</keyword>